<feature type="non-terminal residue" evidence="1">
    <location>
        <position position="1"/>
    </location>
</feature>
<feature type="non-terminal residue" evidence="1">
    <location>
        <position position="78"/>
    </location>
</feature>
<reference evidence="1" key="1">
    <citation type="journal article" date="2019" name="Sci. Rep.">
        <title>Draft genome of Tanacetum cinerariifolium, the natural source of mosquito coil.</title>
        <authorList>
            <person name="Yamashiro T."/>
            <person name="Shiraishi A."/>
            <person name="Satake H."/>
            <person name="Nakayama K."/>
        </authorList>
    </citation>
    <scope>NUCLEOTIDE SEQUENCE</scope>
</reference>
<name>A0A699XVU8_TANCI</name>
<evidence type="ECO:0000313" key="1">
    <source>
        <dbReference type="EMBL" id="GFD61081.1"/>
    </source>
</evidence>
<comment type="caution">
    <text evidence="1">The sequence shown here is derived from an EMBL/GenBank/DDBJ whole genome shotgun (WGS) entry which is preliminary data.</text>
</comment>
<organism evidence="1">
    <name type="scientific">Tanacetum cinerariifolium</name>
    <name type="common">Dalmatian daisy</name>
    <name type="synonym">Chrysanthemum cinerariifolium</name>
    <dbReference type="NCBI Taxonomy" id="118510"/>
    <lineage>
        <taxon>Eukaryota</taxon>
        <taxon>Viridiplantae</taxon>
        <taxon>Streptophyta</taxon>
        <taxon>Embryophyta</taxon>
        <taxon>Tracheophyta</taxon>
        <taxon>Spermatophyta</taxon>
        <taxon>Magnoliopsida</taxon>
        <taxon>eudicotyledons</taxon>
        <taxon>Gunneridae</taxon>
        <taxon>Pentapetalae</taxon>
        <taxon>asterids</taxon>
        <taxon>campanulids</taxon>
        <taxon>Asterales</taxon>
        <taxon>Asteraceae</taxon>
        <taxon>Asteroideae</taxon>
        <taxon>Anthemideae</taxon>
        <taxon>Anthemidinae</taxon>
        <taxon>Tanacetum</taxon>
    </lineage>
</organism>
<accession>A0A699XVU8</accession>
<dbReference type="EMBL" id="BKCJ011886456">
    <property type="protein sequence ID" value="GFD61081.1"/>
    <property type="molecule type" value="Genomic_DNA"/>
</dbReference>
<proteinExistence type="predicted"/>
<protein>
    <submittedName>
        <fullName evidence="1">Uncharacterized protein</fullName>
    </submittedName>
</protein>
<dbReference type="AlphaFoldDB" id="A0A699XVU8"/>
<gene>
    <name evidence="1" type="ORF">Tci_933050</name>
</gene>
<sequence>VRIHAALRARHCRDAAPFSSHVQSRVQPLAVDGGIGCIVDDPGAGVPVLAALRQHSRPSQYGCAIGRSLGWAHTGVVY</sequence>